<evidence type="ECO:0000259" key="8">
    <source>
        <dbReference type="Pfam" id="PF02870"/>
    </source>
</evidence>
<dbReference type="PANTHER" id="PTHR10815">
    <property type="entry name" value="METHYLATED-DNA--PROTEIN-CYSTEINE METHYLTRANSFERASE"/>
    <property type="match status" value="1"/>
</dbReference>
<evidence type="ECO:0000256" key="5">
    <source>
        <dbReference type="ARBA" id="ARBA00023204"/>
    </source>
</evidence>
<dbReference type="Gene3D" id="3.30.160.70">
    <property type="entry name" value="Methylated DNA-protein cysteine methyltransferase domain"/>
    <property type="match status" value="1"/>
</dbReference>
<evidence type="ECO:0000256" key="2">
    <source>
        <dbReference type="ARBA" id="ARBA00022603"/>
    </source>
</evidence>
<name>A0A9D1UHT6_9BACT</name>
<keyword evidence="2" id="KW-0489">Methyltransferase</keyword>
<feature type="domain" description="Methylguanine DNA methyltransferase ribonuclease-like" evidence="8">
    <location>
        <begin position="3"/>
        <end position="68"/>
    </location>
</feature>
<dbReference type="Pfam" id="PF01035">
    <property type="entry name" value="DNA_binding_1"/>
    <property type="match status" value="1"/>
</dbReference>
<dbReference type="Gene3D" id="1.10.10.10">
    <property type="entry name" value="Winged helix-like DNA-binding domain superfamily/Winged helix DNA-binding domain"/>
    <property type="match status" value="1"/>
</dbReference>
<gene>
    <name evidence="9" type="ORF">IAC47_02630</name>
</gene>
<comment type="caution">
    <text evidence="9">The sequence shown here is derived from an EMBL/GenBank/DDBJ whole genome shotgun (WGS) entry which is preliminary data.</text>
</comment>
<evidence type="ECO:0000256" key="1">
    <source>
        <dbReference type="ARBA" id="ARBA00001286"/>
    </source>
</evidence>
<dbReference type="GO" id="GO:0006281">
    <property type="term" value="P:DNA repair"/>
    <property type="evidence" value="ECO:0007669"/>
    <property type="project" value="UniProtKB-KW"/>
</dbReference>
<evidence type="ECO:0000313" key="10">
    <source>
        <dbReference type="Proteomes" id="UP000824267"/>
    </source>
</evidence>
<dbReference type="SUPFAM" id="SSF53155">
    <property type="entry name" value="Methylated DNA-protein cysteine methyltransferase domain"/>
    <property type="match status" value="1"/>
</dbReference>
<dbReference type="Pfam" id="PF02870">
    <property type="entry name" value="Methyltransf_1N"/>
    <property type="match status" value="1"/>
</dbReference>
<dbReference type="InterPro" id="IPR014048">
    <property type="entry name" value="MethylDNA_cys_MeTrfase_DNA-bd"/>
</dbReference>
<keyword evidence="5" id="KW-0234">DNA repair</keyword>
<dbReference type="SUPFAM" id="SSF46767">
    <property type="entry name" value="Methylated DNA-protein cysteine methyltransferase, C-terminal domain"/>
    <property type="match status" value="1"/>
</dbReference>
<dbReference type="GO" id="GO:0032259">
    <property type="term" value="P:methylation"/>
    <property type="evidence" value="ECO:0007669"/>
    <property type="project" value="UniProtKB-KW"/>
</dbReference>
<dbReference type="NCBIfam" id="TIGR00589">
    <property type="entry name" value="ogt"/>
    <property type="match status" value="1"/>
</dbReference>
<dbReference type="InterPro" id="IPR001497">
    <property type="entry name" value="MethylDNA_cys_MeTrfase_AS"/>
</dbReference>
<evidence type="ECO:0000256" key="3">
    <source>
        <dbReference type="ARBA" id="ARBA00022679"/>
    </source>
</evidence>
<dbReference type="InterPro" id="IPR036388">
    <property type="entry name" value="WH-like_DNA-bd_sf"/>
</dbReference>
<proteinExistence type="predicted"/>
<dbReference type="InterPro" id="IPR036217">
    <property type="entry name" value="MethylDNA_cys_MeTrfase_DNAb"/>
</dbReference>
<dbReference type="PROSITE" id="PS00374">
    <property type="entry name" value="MGMT"/>
    <property type="match status" value="1"/>
</dbReference>
<comment type="catalytic activity">
    <reaction evidence="1">
        <text>a 4-O-methyl-thymidine in DNA + L-cysteinyl-[protein] = a thymidine in DNA + S-methyl-L-cysteinyl-[protein]</text>
        <dbReference type="Rhea" id="RHEA:53428"/>
        <dbReference type="Rhea" id="RHEA-COMP:10131"/>
        <dbReference type="Rhea" id="RHEA-COMP:10132"/>
        <dbReference type="Rhea" id="RHEA-COMP:13555"/>
        <dbReference type="Rhea" id="RHEA-COMP:13556"/>
        <dbReference type="ChEBI" id="CHEBI:29950"/>
        <dbReference type="ChEBI" id="CHEBI:82612"/>
        <dbReference type="ChEBI" id="CHEBI:137386"/>
        <dbReference type="ChEBI" id="CHEBI:137387"/>
        <dbReference type="EC" id="2.1.1.63"/>
    </reaction>
</comment>
<keyword evidence="4" id="KW-0227">DNA damage</keyword>
<evidence type="ECO:0000256" key="6">
    <source>
        <dbReference type="ARBA" id="ARBA00049348"/>
    </source>
</evidence>
<keyword evidence="3" id="KW-0808">Transferase</keyword>
<sequence length="165" mass="18445">MYYSCGYSSPLGPMTAVSDGQDLIYLGFDAQRHFPFELVGQSLRKNLPVFDSTGQWLDIYFNGRNPDFVPRIRLVGTPFRLDVWRILMGIEYGRVTTYKSVAMQLLEEKGLSSVSFQAVGSAIGHNPVSIIIPCHRVINSRGGLSSYAGGLDRKKSLLKIEKAYF</sequence>
<dbReference type="PANTHER" id="PTHR10815:SF13">
    <property type="entry name" value="METHYLATED-DNA--PROTEIN-CYSTEINE METHYLTRANSFERASE"/>
    <property type="match status" value="1"/>
</dbReference>
<protein>
    <submittedName>
        <fullName evidence="9">Methylated-DNA--[protein]-cysteine S-methyltransferase</fullName>
    </submittedName>
</protein>
<dbReference type="GO" id="GO:0003908">
    <property type="term" value="F:methylated-DNA-[protein]-cysteine S-methyltransferase activity"/>
    <property type="evidence" value="ECO:0007669"/>
    <property type="project" value="UniProtKB-EC"/>
</dbReference>
<evidence type="ECO:0000259" key="7">
    <source>
        <dbReference type="Pfam" id="PF01035"/>
    </source>
</evidence>
<dbReference type="CDD" id="cd06445">
    <property type="entry name" value="ATase"/>
    <property type="match status" value="1"/>
</dbReference>
<accession>A0A9D1UHT6</accession>
<evidence type="ECO:0000256" key="4">
    <source>
        <dbReference type="ARBA" id="ARBA00022763"/>
    </source>
</evidence>
<feature type="domain" description="Methylated-DNA-[protein]-cysteine S-methyltransferase DNA binding" evidence="7">
    <location>
        <begin position="78"/>
        <end position="162"/>
    </location>
</feature>
<dbReference type="AlphaFoldDB" id="A0A9D1UHT6"/>
<dbReference type="Proteomes" id="UP000824267">
    <property type="component" value="Unassembled WGS sequence"/>
</dbReference>
<organism evidence="9 10">
    <name type="scientific">Candidatus Onthomorpha intestinigallinarum</name>
    <dbReference type="NCBI Taxonomy" id="2840880"/>
    <lineage>
        <taxon>Bacteria</taxon>
        <taxon>Pseudomonadati</taxon>
        <taxon>Bacteroidota</taxon>
        <taxon>Bacteroidia</taxon>
        <taxon>Bacteroidales</taxon>
        <taxon>Candidatus Onthomorpha</taxon>
    </lineage>
</organism>
<reference evidence="9" key="2">
    <citation type="submission" date="2021-04" db="EMBL/GenBank/DDBJ databases">
        <authorList>
            <person name="Gilroy R."/>
        </authorList>
    </citation>
    <scope>NUCLEOTIDE SEQUENCE</scope>
    <source>
        <strain evidence="9">Gambia16-930</strain>
    </source>
</reference>
<dbReference type="InterPro" id="IPR008332">
    <property type="entry name" value="MethylG_MeTrfase_N"/>
</dbReference>
<dbReference type="EMBL" id="DXGG01000088">
    <property type="protein sequence ID" value="HIW87151.1"/>
    <property type="molecule type" value="Genomic_DNA"/>
</dbReference>
<dbReference type="InterPro" id="IPR036631">
    <property type="entry name" value="MGMT_N_sf"/>
</dbReference>
<reference evidence="9" key="1">
    <citation type="journal article" date="2021" name="PeerJ">
        <title>Extensive microbial diversity within the chicken gut microbiome revealed by metagenomics and culture.</title>
        <authorList>
            <person name="Gilroy R."/>
            <person name="Ravi A."/>
            <person name="Getino M."/>
            <person name="Pursley I."/>
            <person name="Horton D.L."/>
            <person name="Alikhan N.F."/>
            <person name="Baker D."/>
            <person name="Gharbi K."/>
            <person name="Hall N."/>
            <person name="Watson M."/>
            <person name="Adriaenssens E.M."/>
            <person name="Foster-Nyarko E."/>
            <person name="Jarju S."/>
            <person name="Secka A."/>
            <person name="Antonio M."/>
            <person name="Oren A."/>
            <person name="Chaudhuri R.R."/>
            <person name="La Ragione R."/>
            <person name="Hildebrand F."/>
            <person name="Pallen M.J."/>
        </authorList>
    </citation>
    <scope>NUCLEOTIDE SEQUENCE</scope>
    <source>
        <strain evidence="9">Gambia16-930</strain>
    </source>
</reference>
<comment type="catalytic activity">
    <reaction evidence="6">
        <text>a 6-O-methyl-2'-deoxyguanosine in DNA + L-cysteinyl-[protein] = S-methyl-L-cysteinyl-[protein] + a 2'-deoxyguanosine in DNA</text>
        <dbReference type="Rhea" id="RHEA:24000"/>
        <dbReference type="Rhea" id="RHEA-COMP:10131"/>
        <dbReference type="Rhea" id="RHEA-COMP:10132"/>
        <dbReference type="Rhea" id="RHEA-COMP:11367"/>
        <dbReference type="Rhea" id="RHEA-COMP:11368"/>
        <dbReference type="ChEBI" id="CHEBI:29950"/>
        <dbReference type="ChEBI" id="CHEBI:82612"/>
        <dbReference type="ChEBI" id="CHEBI:85445"/>
        <dbReference type="ChEBI" id="CHEBI:85448"/>
        <dbReference type="EC" id="2.1.1.63"/>
    </reaction>
</comment>
<evidence type="ECO:0000313" key="9">
    <source>
        <dbReference type="EMBL" id="HIW87151.1"/>
    </source>
</evidence>